<proteinExistence type="predicted"/>
<keyword evidence="2" id="KW-1185">Reference proteome</keyword>
<name>A0A5B6X0L1_9ROSI</name>
<dbReference type="Proteomes" id="UP000325315">
    <property type="component" value="Unassembled WGS sequence"/>
</dbReference>
<comment type="caution">
    <text evidence="1">The sequence shown here is derived from an EMBL/GenBank/DDBJ whole genome shotgun (WGS) entry which is preliminary data.</text>
</comment>
<reference evidence="1" key="1">
    <citation type="submission" date="2019-08" db="EMBL/GenBank/DDBJ databases">
        <authorList>
            <person name="Liu F."/>
        </authorList>
    </citation>
    <scope>NUCLEOTIDE SEQUENCE [LARGE SCALE GENOMIC DNA]</scope>
    <source>
        <strain evidence="1">PA1801</strain>
        <tissue evidence="1">Leaf</tissue>
    </source>
</reference>
<organism evidence="1 2">
    <name type="scientific">Gossypium australe</name>
    <dbReference type="NCBI Taxonomy" id="47621"/>
    <lineage>
        <taxon>Eukaryota</taxon>
        <taxon>Viridiplantae</taxon>
        <taxon>Streptophyta</taxon>
        <taxon>Embryophyta</taxon>
        <taxon>Tracheophyta</taxon>
        <taxon>Spermatophyta</taxon>
        <taxon>Magnoliopsida</taxon>
        <taxon>eudicotyledons</taxon>
        <taxon>Gunneridae</taxon>
        <taxon>Pentapetalae</taxon>
        <taxon>rosids</taxon>
        <taxon>malvids</taxon>
        <taxon>Malvales</taxon>
        <taxon>Malvaceae</taxon>
        <taxon>Malvoideae</taxon>
        <taxon>Gossypium</taxon>
    </lineage>
</organism>
<gene>
    <name evidence="1" type="ORF">EPI10_031561</name>
</gene>
<dbReference type="OrthoDB" id="625231at2759"/>
<protein>
    <submittedName>
        <fullName evidence="1">Auxin-responsive protein SAUR21</fullName>
    </submittedName>
</protein>
<accession>A0A5B6X0L1</accession>
<evidence type="ECO:0000313" key="1">
    <source>
        <dbReference type="EMBL" id="KAA3487750.1"/>
    </source>
</evidence>
<evidence type="ECO:0000313" key="2">
    <source>
        <dbReference type="Proteomes" id="UP000325315"/>
    </source>
</evidence>
<sequence>MEDYPNTILYKTEYTKVPTMSKCYYLLGLKATRFLTTHVSKALFLRFSPFNLPPPCANLLRQAEEEYGFNDALGAPTIPYGEEAFIELTCNLQSS</sequence>
<dbReference type="EMBL" id="SMMG02000001">
    <property type="protein sequence ID" value="KAA3487750.1"/>
    <property type="molecule type" value="Genomic_DNA"/>
</dbReference>
<dbReference type="AlphaFoldDB" id="A0A5B6X0L1"/>